<dbReference type="EMBL" id="CP071517">
    <property type="protein sequence ID" value="QSX73850.1"/>
    <property type="molecule type" value="Genomic_DNA"/>
</dbReference>
<dbReference type="InterPro" id="IPR011057">
    <property type="entry name" value="Mss4-like_sf"/>
</dbReference>
<evidence type="ECO:0000256" key="2">
    <source>
        <dbReference type="ARBA" id="ARBA00022723"/>
    </source>
</evidence>
<evidence type="ECO:0000259" key="5">
    <source>
        <dbReference type="PROSITE" id="PS51891"/>
    </source>
</evidence>
<name>A0ABX7R6V2_9GAMM</name>
<keyword evidence="7" id="KW-1185">Reference proteome</keyword>
<reference evidence="6 7" key="1">
    <citation type="submission" date="2021-02" db="EMBL/GenBank/DDBJ databases">
        <title>Lysobacter arenosi sp. nov., isolated from soil of gangwondo yeongwol, south Korea.</title>
        <authorList>
            <person name="Kim K.R."/>
            <person name="Kim K.H."/>
            <person name="Jeon C.O."/>
        </authorList>
    </citation>
    <scope>NUCLEOTIDE SEQUENCE [LARGE SCALE GENOMIC DNA]</scope>
    <source>
        <strain evidence="6 7">R7</strain>
    </source>
</reference>
<evidence type="ECO:0000256" key="3">
    <source>
        <dbReference type="ARBA" id="ARBA00022833"/>
    </source>
</evidence>
<dbReference type="Proteomes" id="UP000663400">
    <property type="component" value="Chromosome"/>
</dbReference>
<feature type="domain" description="CENP-V/GFA" evidence="5">
    <location>
        <begin position="1"/>
        <end position="100"/>
    </location>
</feature>
<comment type="similarity">
    <text evidence="1">Belongs to the Gfa family.</text>
</comment>
<dbReference type="InterPro" id="IPR006913">
    <property type="entry name" value="CENP-V/GFA"/>
</dbReference>
<protein>
    <submittedName>
        <fullName evidence="6">GFA family protein</fullName>
    </submittedName>
</protein>
<evidence type="ECO:0000256" key="1">
    <source>
        <dbReference type="ARBA" id="ARBA00005495"/>
    </source>
</evidence>
<evidence type="ECO:0000256" key="4">
    <source>
        <dbReference type="ARBA" id="ARBA00023239"/>
    </source>
</evidence>
<dbReference type="Pfam" id="PF04828">
    <property type="entry name" value="GFA"/>
    <property type="match status" value="1"/>
</dbReference>
<dbReference type="PANTHER" id="PTHR33337">
    <property type="entry name" value="GFA DOMAIN-CONTAINING PROTEIN"/>
    <property type="match status" value="1"/>
</dbReference>
<dbReference type="PROSITE" id="PS51891">
    <property type="entry name" value="CENP_V_GFA"/>
    <property type="match status" value="1"/>
</dbReference>
<keyword evidence="2" id="KW-0479">Metal-binding</keyword>
<dbReference type="RefSeq" id="WP_200607224.1">
    <property type="nucleotide sequence ID" value="NZ_CP071517.1"/>
</dbReference>
<gene>
    <name evidence="6" type="ORF">HIV01_011465</name>
</gene>
<sequence>MFSIVCYCRDCQRASGSAGVPVMGVQRAAFTSIGPIKQVRTKGGSGHAAVRNICIECGSLLFGTPESAPELVTIYAGTLDDCVAFVPDAALFVSQRPPWAALALALVEHQRMPPVDGT</sequence>
<organism evidence="6 7">
    <name type="scientific">Lysobacter arenosi</name>
    <dbReference type="NCBI Taxonomy" id="2795387"/>
    <lineage>
        <taxon>Bacteria</taxon>
        <taxon>Pseudomonadati</taxon>
        <taxon>Pseudomonadota</taxon>
        <taxon>Gammaproteobacteria</taxon>
        <taxon>Lysobacterales</taxon>
        <taxon>Lysobacteraceae</taxon>
        <taxon>Lysobacter</taxon>
    </lineage>
</organism>
<dbReference type="SUPFAM" id="SSF51316">
    <property type="entry name" value="Mss4-like"/>
    <property type="match status" value="1"/>
</dbReference>
<dbReference type="Gene3D" id="3.90.1590.10">
    <property type="entry name" value="glutathione-dependent formaldehyde- activating enzyme (gfa)"/>
    <property type="match status" value="1"/>
</dbReference>
<evidence type="ECO:0000313" key="7">
    <source>
        <dbReference type="Proteomes" id="UP000663400"/>
    </source>
</evidence>
<keyword evidence="4" id="KW-0456">Lyase</keyword>
<keyword evidence="3" id="KW-0862">Zinc</keyword>
<evidence type="ECO:0000313" key="6">
    <source>
        <dbReference type="EMBL" id="QSX73850.1"/>
    </source>
</evidence>
<dbReference type="PANTHER" id="PTHR33337:SF40">
    <property type="entry name" value="CENP-V_GFA DOMAIN-CONTAINING PROTEIN-RELATED"/>
    <property type="match status" value="1"/>
</dbReference>
<accession>A0ABX7R6V2</accession>
<proteinExistence type="inferred from homology"/>